<gene>
    <name evidence="1" type="ORF">GCM10007870_14230</name>
</gene>
<dbReference type="RefSeq" id="WP_145994731.1">
    <property type="nucleotide sequence ID" value="NZ_BEWP01000002.1"/>
</dbReference>
<dbReference type="InterPro" id="IPR037891">
    <property type="entry name" value="Cdil-like_sf"/>
</dbReference>
<name>A0ABQ5WR55_9PROT</name>
<protein>
    <submittedName>
        <fullName evidence="1">Uncharacterized protein</fullName>
    </submittedName>
</protein>
<evidence type="ECO:0000313" key="1">
    <source>
        <dbReference type="EMBL" id="GLQ65839.1"/>
    </source>
</evidence>
<reference evidence="2" key="1">
    <citation type="journal article" date="2019" name="Int. J. Syst. Evol. Microbiol.">
        <title>The Global Catalogue of Microorganisms (GCM) 10K type strain sequencing project: providing services to taxonomists for standard genome sequencing and annotation.</title>
        <authorList>
            <consortium name="The Broad Institute Genomics Platform"/>
            <consortium name="The Broad Institute Genome Sequencing Center for Infectious Disease"/>
            <person name="Wu L."/>
            <person name="Ma J."/>
        </authorList>
    </citation>
    <scope>NUCLEOTIDE SEQUENCE [LARGE SCALE GENOMIC DNA]</scope>
    <source>
        <strain evidence="2">NBRC 3266</strain>
    </source>
</reference>
<dbReference type="GeneID" id="76196175"/>
<dbReference type="Gene3D" id="3.40.1590.10">
    <property type="entry name" value="NMB0488-like"/>
    <property type="match status" value="1"/>
</dbReference>
<dbReference type="EMBL" id="BSNV01000006">
    <property type="protein sequence ID" value="GLQ65839.1"/>
    <property type="molecule type" value="Genomic_DNA"/>
</dbReference>
<comment type="caution">
    <text evidence="1">The sequence shown here is derived from an EMBL/GenBank/DDBJ whole genome shotgun (WGS) entry which is preliminary data.</text>
</comment>
<proteinExistence type="predicted"/>
<sequence>MCTNILVGDIIRPSEEVIRNCSNPHLRRSFYGSFLARRPALVLKRTDGYYQDSEEAIIAYKLKTGEWREEKWRKWLKNFTFVKRPNNSDELNKFHNYRGFTKNRHLTIYFGVKCFFIRSWLGGVGITDPDVPYQYGDHPIDPSTLGKKIRVAFSQVHDCNHLRQDGKLPEGFLEKIKKKASENIKNSETEIINKYNIKPENFWKKTKEISIRQLHDCYVLRKNGYQFTEADEYVSISVSDEFLGISVMDFSASPRGSEKYFRTNRSYLSRVLPFLSDDILNIDF</sequence>
<dbReference type="SUPFAM" id="SSF160207">
    <property type="entry name" value="NMB0488-like"/>
    <property type="match status" value="1"/>
</dbReference>
<accession>A0ABQ5WR55</accession>
<organism evidence="1 2">
    <name type="scientific">Gluconobacter kondonii</name>
    <dbReference type="NCBI Taxonomy" id="941463"/>
    <lineage>
        <taxon>Bacteria</taxon>
        <taxon>Pseudomonadati</taxon>
        <taxon>Pseudomonadota</taxon>
        <taxon>Alphaproteobacteria</taxon>
        <taxon>Acetobacterales</taxon>
        <taxon>Acetobacteraceae</taxon>
        <taxon>Gluconobacter</taxon>
    </lineage>
</organism>
<keyword evidence="2" id="KW-1185">Reference proteome</keyword>
<dbReference type="Proteomes" id="UP001156629">
    <property type="component" value="Unassembled WGS sequence"/>
</dbReference>
<evidence type="ECO:0000313" key="2">
    <source>
        <dbReference type="Proteomes" id="UP001156629"/>
    </source>
</evidence>